<feature type="transmembrane region" description="Helical" evidence="2">
    <location>
        <begin position="24"/>
        <end position="44"/>
    </location>
</feature>
<protein>
    <recommendedName>
        <fullName evidence="3">DUF6533 domain-containing protein</fullName>
    </recommendedName>
</protein>
<dbReference type="EMBL" id="KN833076">
    <property type="protein sequence ID" value="KIM73694.1"/>
    <property type="molecule type" value="Genomic_DNA"/>
</dbReference>
<accession>A0A0C3F0M4</accession>
<evidence type="ECO:0000313" key="4">
    <source>
        <dbReference type="EMBL" id="KIM73694.1"/>
    </source>
</evidence>
<feature type="compositionally biased region" description="Polar residues" evidence="1">
    <location>
        <begin position="319"/>
        <end position="330"/>
    </location>
</feature>
<gene>
    <name evidence="4" type="ORF">PILCRDRAFT_828918</name>
</gene>
<evidence type="ECO:0000313" key="5">
    <source>
        <dbReference type="Proteomes" id="UP000054166"/>
    </source>
</evidence>
<organism evidence="4 5">
    <name type="scientific">Piloderma croceum (strain F 1598)</name>
    <dbReference type="NCBI Taxonomy" id="765440"/>
    <lineage>
        <taxon>Eukaryota</taxon>
        <taxon>Fungi</taxon>
        <taxon>Dikarya</taxon>
        <taxon>Basidiomycota</taxon>
        <taxon>Agaricomycotina</taxon>
        <taxon>Agaricomycetes</taxon>
        <taxon>Agaricomycetidae</taxon>
        <taxon>Atheliales</taxon>
        <taxon>Atheliaceae</taxon>
        <taxon>Piloderma</taxon>
    </lineage>
</organism>
<feature type="transmembrane region" description="Helical" evidence="2">
    <location>
        <begin position="176"/>
        <end position="199"/>
    </location>
</feature>
<feature type="transmembrane region" description="Helical" evidence="2">
    <location>
        <begin position="104"/>
        <end position="123"/>
    </location>
</feature>
<dbReference type="Pfam" id="PF20151">
    <property type="entry name" value="DUF6533"/>
    <property type="match status" value="1"/>
</dbReference>
<feature type="domain" description="DUF6533" evidence="3">
    <location>
        <begin position="30"/>
        <end position="75"/>
    </location>
</feature>
<sequence length="330" mass="36831">MWGPVRSSTHPAVWQMSQASDVRLALAANYTNVAFVVILLYDYVLTFGMEVEFIWKQKMGLGKILFLLNRYVPIIDLVILINLYTNPSLRSDQVCSKFFHADKWIGMFSVVVIDALLVLRTWALWGLSKLILLPLGILLALSMMAQAWSIKLAAVQPSPDNVRPCASTEKSTKGLYLLWAAFIVFDSTVITLTLIKAVPSFRRNTSTSLITRLLKDGIQYFLVIFLASLANIIMISAGSAIFASNLVPSYRATIATLGSRLILNLRGSLLRPAYNDGQTVPELNVIMFNSRPNQPTFDAYSMEDIENPEVAVGRRNKVPQRTSEYSSSLK</sequence>
<reference evidence="5" key="2">
    <citation type="submission" date="2015-01" db="EMBL/GenBank/DDBJ databases">
        <title>Evolutionary Origins and Diversification of the Mycorrhizal Mutualists.</title>
        <authorList>
            <consortium name="DOE Joint Genome Institute"/>
            <consortium name="Mycorrhizal Genomics Consortium"/>
            <person name="Kohler A."/>
            <person name="Kuo A."/>
            <person name="Nagy L.G."/>
            <person name="Floudas D."/>
            <person name="Copeland A."/>
            <person name="Barry K.W."/>
            <person name="Cichocki N."/>
            <person name="Veneault-Fourrey C."/>
            <person name="LaButti K."/>
            <person name="Lindquist E.A."/>
            <person name="Lipzen A."/>
            <person name="Lundell T."/>
            <person name="Morin E."/>
            <person name="Murat C."/>
            <person name="Riley R."/>
            <person name="Ohm R."/>
            <person name="Sun H."/>
            <person name="Tunlid A."/>
            <person name="Henrissat B."/>
            <person name="Grigoriev I.V."/>
            <person name="Hibbett D.S."/>
            <person name="Martin F."/>
        </authorList>
    </citation>
    <scope>NUCLEOTIDE SEQUENCE [LARGE SCALE GENOMIC DNA]</scope>
    <source>
        <strain evidence="5">F 1598</strain>
    </source>
</reference>
<feature type="transmembrane region" description="Helical" evidence="2">
    <location>
        <begin position="220"/>
        <end position="243"/>
    </location>
</feature>
<feature type="region of interest" description="Disordered" evidence="1">
    <location>
        <begin position="311"/>
        <end position="330"/>
    </location>
</feature>
<keyword evidence="5" id="KW-1185">Reference proteome</keyword>
<name>A0A0C3F0M4_PILCF</name>
<proteinExistence type="predicted"/>
<keyword evidence="2" id="KW-0472">Membrane</keyword>
<evidence type="ECO:0000256" key="1">
    <source>
        <dbReference type="SAM" id="MobiDB-lite"/>
    </source>
</evidence>
<feature type="transmembrane region" description="Helical" evidence="2">
    <location>
        <begin position="64"/>
        <end position="84"/>
    </location>
</feature>
<dbReference type="HOGENOM" id="CLU_035509_15_0_1"/>
<keyword evidence="2" id="KW-0812">Transmembrane</keyword>
<dbReference type="AlphaFoldDB" id="A0A0C3F0M4"/>
<dbReference type="InParanoid" id="A0A0C3F0M4"/>
<dbReference type="Proteomes" id="UP000054166">
    <property type="component" value="Unassembled WGS sequence"/>
</dbReference>
<dbReference type="OrthoDB" id="2958007at2759"/>
<evidence type="ECO:0000256" key="2">
    <source>
        <dbReference type="SAM" id="Phobius"/>
    </source>
</evidence>
<feature type="transmembrane region" description="Helical" evidence="2">
    <location>
        <begin position="130"/>
        <end position="150"/>
    </location>
</feature>
<evidence type="ECO:0000259" key="3">
    <source>
        <dbReference type="Pfam" id="PF20151"/>
    </source>
</evidence>
<keyword evidence="2" id="KW-1133">Transmembrane helix</keyword>
<dbReference type="InterPro" id="IPR045340">
    <property type="entry name" value="DUF6533"/>
</dbReference>
<reference evidence="4 5" key="1">
    <citation type="submission" date="2014-04" db="EMBL/GenBank/DDBJ databases">
        <authorList>
            <consortium name="DOE Joint Genome Institute"/>
            <person name="Kuo A."/>
            <person name="Tarkka M."/>
            <person name="Buscot F."/>
            <person name="Kohler A."/>
            <person name="Nagy L.G."/>
            <person name="Floudas D."/>
            <person name="Copeland A."/>
            <person name="Barry K.W."/>
            <person name="Cichocki N."/>
            <person name="Veneault-Fourrey C."/>
            <person name="LaButti K."/>
            <person name="Lindquist E.A."/>
            <person name="Lipzen A."/>
            <person name="Lundell T."/>
            <person name="Morin E."/>
            <person name="Murat C."/>
            <person name="Sun H."/>
            <person name="Tunlid A."/>
            <person name="Henrissat B."/>
            <person name="Grigoriev I.V."/>
            <person name="Hibbett D.S."/>
            <person name="Martin F."/>
            <person name="Nordberg H.P."/>
            <person name="Cantor M.N."/>
            <person name="Hua S.X."/>
        </authorList>
    </citation>
    <scope>NUCLEOTIDE SEQUENCE [LARGE SCALE GENOMIC DNA]</scope>
    <source>
        <strain evidence="4 5">F 1598</strain>
    </source>
</reference>